<sequence length="209" mass="24063">MNYGVISAGILLVSFIYVFISYERRNISVKEISLLATLSALAGVARVPFVALPNVQPTTFLVMISGYVFGPKFGFMTGAFAAFASNCFLGQGPWTPWQMLAWGLAGFSAGIFKKFFKYPSRLFFSILAFCWGFLFDYIMNLWHWLFFVYPLNLQSFIFTYINSFYFDLMHSVGNFVFAYLFGKDFINILSRFKDRISYTEIPVEKIKEE</sequence>
<feature type="transmembrane region" description="Helical" evidence="1">
    <location>
        <begin position="157"/>
        <end position="181"/>
    </location>
</feature>
<dbReference type="Proteomes" id="UP000886818">
    <property type="component" value="Chromosome"/>
</dbReference>
<dbReference type="Pfam" id="PF07155">
    <property type="entry name" value="ECF-ribofla_trS"/>
    <property type="match status" value="1"/>
</dbReference>
<dbReference type="InterPro" id="IPR009825">
    <property type="entry name" value="ECF_substrate-spec-like"/>
</dbReference>
<dbReference type="PIRSF" id="PIRSF037395">
    <property type="entry name" value="UCP037395_ABCper"/>
    <property type="match status" value="1"/>
</dbReference>
<evidence type="ECO:0000313" key="3">
    <source>
        <dbReference type="Proteomes" id="UP000886818"/>
    </source>
</evidence>
<keyword evidence="1" id="KW-1133">Transmembrane helix</keyword>
<gene>
    <name evidence="2" type="ORF">KVH43_07630</name>
</gene>
<organism evidence="2 3">
    <name type="scientific">Crassaminicella indica</name>
    <dbReference type="NCBI Taxonomy" id="2855394"/>
    <lineage>
        <taxon>Bacteria</taxon>
        <taxon>Bacillati</taxon>
        <taxon>Bacillota</taxon>
        <taxon>Clostridia</taxon>
        <taxon>Eubacteriales</taxon>
        <taxon>Clostridiaceae</taxon>
        <taxon>Crassaminicella</taxon>
    </lineage>
</organism>
<keyword evidence="1" id="KW-0812">Transmembrane</keyword>
<protein>
    <submittedName>
        <fullName evidence="2">ECF transporter S component</fullName>
    </submittedName>
</protein>
<feature type="transmembrane region" description="Helical" evidence="1">
    <location>
        <begin position="122"/>
        <end position="145"/>
    </location>
</feature>
<keyword evidence="3" id="KW-1185">Reference proteome</keyword>
<feature type="transmembrane region" description="Helical" evidence="1">
    <location>
        <begin position="64"/>
        <end position="89"/>
    </location>
</feature>
<feature type="transmembrane region" description="Helical" evidence="1">
    <location>
        <begin position="6"/>
        <end position="22"/>
    </location>
</feature>
<evidence type="ECO:0000256" key="1">
    <source>
        <dbReference type="SAM" id="Phobius"/>
    </source>
</evidence>
<proteinExistence type="predicted"/>
<reference evidence="2" key="1">
    <citation type="submission" date="2021-07" db="EMBL/GenBank/DDBJ databases">
        <title>Complete genome sequence of Crassaminicella sp. 143-21, isolated from a deep-sea hydrothermal vent.</title>
        <authorList>
            <person name="Li X."/>
        </authorList>
    </citation>
    <scope>NUCLEOTIDE SEQUENCE</scope>
    <source>
        <strain evidence="2">143-21</strain>
    </source>
</reference>
<dbReference type="RefSeq" id="WP_218281967.1">
    <property type="nucleotide sequence ID" value="NZ_CP078093.1"/>
</dbReference>
<dbReference type="InterPro" id="IPR017196">
    <property type="entry name" value="ECF_substrate-spec_UCP037395"/>
</dbReference>
<evidence type="ECO:0000313" key="2">
    <source>
        <dbReference type="EMBL" id="QXM05267.1"/>
    </source>
</evidence>
<accession>A0ABX8RA04</accession>
<name>A0ABX8RA04_9CLOT</name>
<feature type="transmembrane region" description="Helical" evidence="1">
    <location>
        <begin position="34"/>
        <end position="52"/>
    </location>
</feature>
<dbReference type="EMBL" id="CP078093">
    <property type="protein sequence ID" value="QXM05267.1"/>
    <property type="molecule type" value="Genomic_DNA"/>
</dbReference>
<keyword evidence="1" id="KW-0472">Membrane</keyword>